<dbReference type="InterPro" id="IPR001810">
    <property type="entry name" value="F-box_dom"/>
</dbReference>
<dbReference type="SUPFAM" id="SSF81383">
    <property type="entry name" value="F-box domain"/>
    <property type="match status" value="1"/>
</dbReference>
<protein>
    <recommendedName>
        <fullName evidence="1">F-box domain-containing protein</fullName>
    </recommendedName>
</protein>
<reference evidence="2 3" key="1">
    <citation type="journal article" date="2018" name="Evol. Lett.">
        <title>Horizontal gene cluster transfer increased hallucinogenic mushroom diversity.</title>
        <authorList>
            <person name="Reynolds H.T."/>
            <person name="Vijayakumar V."/>
            <person name="Gluck-Thaler E."/>
            <person name="Korotkin H.B."/>
            <person name="Matheny P.B."/>
            <person name="Slot J.C."/>
        </authorList>
    </citation>
    <scope>NUCLEOTIDE SEQUENCE [LARGE SCALE GENOMIC DNA]</scope>
    <source>
        <strain evidence="2 3">SRW20</strain>
    </source>
</reference>
<dbReference type="Pfam" id="PF00646">
    <property type="entry name" value="F-box"/>
    <property type="match status" value="1"/>
</dbReference>
<evidence type="ECO:0000313" key="3">
    <source>
        <dbReference type="Proteomes" id="UP000284706"/>
    </source>
</evidence>
<dbReference type="PROSITE" id="PS50181">
    <property type="entry name" value="FBOX"/>
    <property type="match status" value="1"/>
</dbReference>
<dbReference type="AlphaFoldDB" id="A0A409YWK0"/>
<feature type="domain" description="F-box" evidence="1">
    <location>
        <begin position="25"/>
        <end position="71"/>
    </location>
</feature>
<sequence>MQTKVITTLTSRQTVNMGGDSDSNSRTLSALSADVLVNIMSFIKPCDIIYLRQTCKTFSSLTKLRTVWINAVRSVMVRYSVPAPLFPLEKATLPVLEHIALSPLRFASLLEKHNNVSVEPTCIRFLPSRVSREEQEKYGITQCGRFTDIFLAPGGRHLVTLSADGPPVSSVITLWDLGFGGNDMAKPIARYLEQTQGMVLDCITADPNRPDVLYLLSKMNVVSPVRRSRVLVHRIFLGNPPEISQCAVKDVPMNIVHRIYVIPGSGAVIVLYYHDGKFCFWIWDFLANEGALLLTPNCLPTAIVKLFAYDNCIMVALDDRILVFNMPPLTPFEQPLREHMPTIIIAPPYHSDQSFYINEIGSMSLSPSMDGPRYILRVERDALFLFEVRDNVPSTHSSMPNKLPMTLGAISLTGQAIRQIFHTASVRRFDDQFFFMQRRGDSLALLMLSPRLLSVQVRVPGIPLQVVNATLELSAPGEVVSVDYSPLLGRVCVQTEGNHVCVLDYLVPPED</sequence>
<accession>A0A409YWK0</accession>
<evidence type="ECO:0000259" key="1">
    <source>
        <dbReference type="PROSITE" id="PS50181"/>
    </source>
</evidence>
<dbReference type="OrthoDB" id="2688364at2759"/>
<dbReference type="InParanoid" id="A0A409YWK0"/>
<name>A0A409YWK0_9AGAR</name>
<dbReference type="SUPFAM" id="SSF50978">
    <property type="entry name" value="WD40 repeat-like"/>
    <property type="match status" value="1"/>
</dbReference>
<evidence type="ECO:0000313" key="2">
    <source>
        <dbReference type="EMBL" id="PPR07333.1"/>
    </source>
</evidence>
<comment type="caution">
    <text evidence="2">The sequence shown here is derived from an EMBL/GenBank/DDBJ whole genome shotgun (WGS) entry which is preliminary data.</text>
</comment>
<dbReference type="EMBL" id="NHYE01000134">
    <property type="protein sequence ID" value="PPR07333.1"/>
    <property type="molecule type" value="Genomic_DNA"/>
</dbReference>
<dbReference type="Gene3D" id="1.20.1280.50">
    <property type="match status" value="1"/>
</dbReference>
<proteinExistence type="predicted"/>
<dbReference type="Proteomes" id="UP000284706">
    <property type="component" value="Unassembled WGS sequence"/>
</dbReference>
<dbReference type="InterPro" id="IPR036322">
    <property type="entry name" value="WD40_repeat_dom_sf"/>
</dbReference>
<organism evidence="2 3">
    <name type="scientific">Gymnopilus dilepis</name>
    <dbReference type="NCBI Taxonomy" id="231916"/>
    <lineage>
        <taxon>Eukaryota</taxon>
        <taxon>Fungi</taxon>
        <taxon>Dikarya</taxon>
        <taxon>Basidiomycota</taxon>
        <taxon>Agaricomycotina</taxon>
        <taxon>Agaricomycetes</taxon>
        <taxon>Agaricomycetidae</taxon>
        <taxon>Agaricales</taxon>
        <taxon>Agaricineae</taxon>
        <taxon>Hymenogastraceae</taxon>
        <taxon>Gymnopilus</taxon>
    </lineage>
</organism>
<dbReference type="InterPro" id="IPR036047">
    <property type="entry name" value="F-box-like_dom_sf"/>
</dbReference>
<keyword evidence="3" id="KW-1185">Reference proteome</keyword>
<gene>
    <name evidence="2" type="ORF">CVT26_013649</name>
</gene>